<dbReference type="Pfam" id="PF00041">
    <property type="entry name" value="fn3"/>
    <property type="match status" value="1"/>
</dbReference>
<evidence type="ECO:0000259" key="1">
    <source>
        <dbReference type="PROSITE" id="PS50853"/>
    </source>
</evidence>
<dbReference type="AlphaFoldDB" id="A0ABD0R9V6"/>
<dbReference type="InterPro" id="IPR013783">
    <property type="entry name" value="Ig-like_fold"/>
</dbReference>
<gene>
    <name evidence="2" type="ORF">M9458_008891</name>
</gene>
<evidence type="ECO:0000313" key="2">
    <source>
        <dbReference type="EMBL" id="KAL0195319.1"/>
    </source>
</evidence>
<organism evidence="2 3">
    <name type="scientific">Cirrhinus mrigala</name>
    <name type="common">Mrigala</name>
    <dbReference type="NCBI Taxonomy" id="683832"/>
    <lineage>
        <taxon>Eukaryota</taxon>
        <taxon>Metazoa</taxon>
        <taxon>Chordata</taxon>
        <taxon>Craniata</taxon>
        <taxon>Vertebrata</taxon>
        <taxon>Euteleostomi</taxon>
        <taxon>Actinopterygii</taxon>
        <taxon>Neopterygii</taxon>
        <taxon>Teleostei</taxon>
        <taxon>Ostariophysi</taxon>
        <taxon>Cypriniformes</taxon>
        <taxon>Cyprinidae</taxon>
        <taxon>Labeoninae</taxon>
        <taxon>Labeonini</taxon>
        <taxon>Cirrhinus</taxon>
    </lineage>
</organism>
<feature type="non-terminal residue" evidence="2">
    <location>
        <position position="1"/>
    </location>
</feature>
<name>A0ABD0R9V6_CIRMR</name>
<comment type="caution">
    <text evidence="2">The sequence shown here is derived from an EMBL/GenBank/DDBJ whole genome shotgun (WGS) entry which is preliminary data.</text>
</comment>
<feature type="non-terminal residue" evidence="2">
    <location>
        <position position="80"/>
    </location>
</feature>
<protein>
    <recommendedName>
        <fullName evidence="1">Fibronectin type-III domain-containing protein</fullName>
    </recommendedName>
</protein>
<dbReference type="Proteomes" id="UP001529510">
    <property type="component" value="Unassembled WGS sequence"/>
</dbReference>
<dbReference type="EMBL" id="JAMKFB020000004">
    <property type="protein sequence ID" value="KAL0195319.1"/>
    <property type="molecule type" value="Genomic_DNA"/>
</dbReference>
<feature type="domain" description="Fibronectin type-III" evidence="1">
    <location>
        <begin position="1"/>
        <end position="79"/>
    </location>
</feature>
<proteinExistence type="predicted"/>
<accession>A0ABD0R9V6</accession>
<dbReference type="InterPro" id="IPR003961">
    <property type="entry name" value="FN3_dom"/>
</dbReference>
<sequence length="80" mass="9130">SSTSSVEIKWHVPDTGDYDDFEVTWFPQDTLHISGLHPTRRILEGLYPGRLYNISLRTVSGTKHGPVTYSSPVYHTVRTR</sequence>
<reference evidence="2 3" key="1">
    <citation type="submission" date="2024-05" db="EMBL/GenBank/DDBJ databases">
        <title>Genome sequencing and assembly of Indian major carp, Cirrhinus mrigala (Hamilton, 1822).</title>
        <authorList>
            <person name="Mohindra V."/>
            <person name="Chowdhury L.M."/>
            <person name="Lal K."/>
            <person name="Jena J.K."/>
        </authorList>
    </citation>
    <scope>NUCLEOTIDE SEQUENCE [LARGE SCALE GENOMIC DNA]</scope>
    <source>
        <strain evidence="2">CM1030</strain>
        <tissue evidence="2">Blood</tissue>
    </source>
</reference>
<dbReference type="Gene3D" id="2.60.40.10">
    <property type="entry name" value="Immunoglobulins"/>
    <property type="match status" value="1"/>
</dbReference>
<dbReference type="SUPFAM" id="SSF49265">
    <property type="entry name" value="Fibronectin type III"/>
    <property type="match status" value="1"/>
</dbReference>
<dbReference type="PROSITE" id="PS50853">
    <property type="entry name" value="FN3"/>
    <property type="match status" value="1"/>
</dbReference>
<keyword evidence="3" id="KW-1185">Reference proteome</keyword>
<evidence type="ECO:0000313" key="3">
    <source>
        <dbReference type="Proteomes" id="UP001529510"/>
    </source>
</evidence>
<dbReference type="InterPro" id="IPR036116">
    <property type="entry name" value="FN3_sf"/>
</dbReference>